<comment type="caution">
    <text evidence="11">The sequence shown here is derived from an EMBL/GenBank/DDBJ whole genome shotgun (WGS) entry which is preliminary data.</text>
</comment>
<dbReference type="PROSITE" id="PS00108">
    <property type="entry name" value="PROTEIN_KINASE_ST"/>
    <property type="match status" value="1"/>
</dbReference>
<reference evidence="11 12" key="1">
    <citation type="submission" date="2018-06" db="EMBL/GenBank/DDBJ databases">
        <title>Comparative genomics of downy mildews reveals potential adaptations to biotrophy.</title>
        <authorList>
            <person name="Fletcher K."/>
            <person name="Klosterman S.J."/>
            <person name="Derevnina L."/>
            <person name="Martin F."/>
            <person name="Koike S."/>
            <person name="Reyes Chin-Wo S."/>
            <person name="Mou B."/>
            <person name="Michelmore R."/>
        </authorList>
    </citation>
    <scope>NUCLEOTIDE SEQUENCE [LARGE SCALE GENOMIC DNA]</scope>
    <source>
        <strain evidence="11 12">R14</strain>
    </source>
</reference>
<dbReference type="EMBL" id="QLLG01000239">
    <property type="protein sequence ID" value="RMX65588.1"/>
    <property type="molecule type" value="Genomic_DNA"/>
</dbReference>
<keyword evidence="1 8" id="KW-0723">Serine/threonine-protein kinase</keyword>
<dbReference type="Proteomes" id="UP000282087">
    <property type="component" value="Unassembled WGS sequence"/>
</dbReference>
<dbReference type="InterPro" id="IPR011009">
    <property type="entry name" value="Kinase-like_dom_sf"/>
</dbReference>
<feature type="binding site" evidence="7">
    <location>
        <position position="82"/>
    </location>
    <ligand>
        <name>ATP</name>
        <dbReference type="ChEBI" id="CHEBI:30616"/>
    </ligand>
</feature>
<keyword evidence="5" id="KW-0418">Kinase</keyword>
<evidence type="ECO:0000256" key="4">
    <source>
        <dbReference type="ARBA" id="ARBA00022741"/>
    </source>
</evidence>
<evidence type="ECO:0000256" key="3">
    <source>
        <dbReference type="ARBA" id="ARBA00022679"/>
    </source>
</evidence>
<keyword evidence="2" id="KW-0597">Phosphoprotein</keyword>
<keyword evidence="12" id="KW-1185">Reference proteome</keyword>
<name>A0A3M6VEY0_9STRA</name>
<evidence type="ECO:0000313" key="11">
    <source>
        <dbReference type="EMBL" id="RMX65588.1"/>
    </source>
</evidence>
<accession>A0A3M6VEY0</accession>
<dbReference type="SMART" id="SM00220">
    <property type="entry name" value="S_TKc"/>
    <property type="match status" value="1"/>
</dbReference>
<proteinExistence type="inferred from homology"/>
<evidence type="ECO:0000256" key="6">
    <source>
        <dbReference type="ARBA" id="ARBA00022840"/>
    </source>
</evidence>
<evidence type="ECO:0000256" key="5">
    <source>
        <dbReference type="ARBA" id="ARBA00022777"/>
    </source>
</evidence>
<dbReference type="Gene3D" id="3.30.200.20">
    <property type="entry name" value="Phosphorylase Kinase, domain 1"/>
    <property type="match status" value="1"/>
</dbReference>
<gene>
    <name evidence="11" type="ORF">DD238_001788</name>
</gene>
<dbReference type="Pfam" id="PF00069">
    <property type="entry name" value="Pkinase"/>
    <property type="match status" value="1"/>
</dbReference>
<dbReference type="PROSITE" id="PS51285">
    <property type="entry name" value="AGC_KINASE_CTER"/>
    <property type="match status" value="1"/>
</dbReference>
<dbReference type="VEuPathDB" id="FungiDB:DD237_003496"/>
<dbReference type="InterPro" id="IPR000719">
    <property type="entry name" value="Prot_kinase_dom"/>
</dbReference>
<evidence type="ECO:0000259" key="10">
    <source>
        <dbReference type="PROSITE" id="PS51285"/>
    </source>
</evidence>
<dbReference type="AlphaFoldDB" id="A0A3M6VEY0"/>
<dbReference type="InterPro" id="IPR017441">
    <property type="entry name" value="Protein_kinase_ATP_BS"/>
</dbReference>
<feature type="domain" description="AGC-kinase C-terminal" evidence="10">
    <location>
        <begin position="316"/>
        <end position="392"/>
    </location>
</feature>
<evidence type="ECO:0000256" key="8">
    <source>
        <dbReference type="RuleBase" id="RU000304"/>
    </source>
</evidence>
<evidence type="ECO:0000259" key="9">
    <source>
        <dbReference type="PROSITE" id="PS50011"/>
    </source>
</evidence>
<organism evidence="11 12">
    <name type="scientific">Peronospora effusa</name>
    <dbReference type="NCBI Taxonomy" id="542832"/>
    <lineage>
        <taxon>Eukaryota</taxon>
        <taxon>Sar</taxon>
        <taxon>Stramenopiles</taxon>
        <taxon>Oomycota</taxon>
        <taxon>Peronosporomycetes</taxon>
        <taxon>Peronosporales</taxon>
        <taxon>Peronosporaceae</taxon>
        <taxon>Peronospora</taxon>
    </lineage>
</organism>
<evidence type="ECO:0000256" key="7">
    <source>
        <dbReference type="PROSITE-ProRule" id="PRU10141"/>
    </source>
</evidence>
<dbReference type="PROSITE" id="PS00107">
    <property type="entry name" value="PROTEIN_KINASE_ATP"/>
    <property type="match status" value="1"/>
</dbReference>
<keyword evidence="4 7" id="KW-0547">Nucleotide-binding</keyword>
<dbReference type="PROSITE" id="PS50011">
    <property type="entry name" value="PROTEIN_KINASE_DOM"/>
    <property type="match status" value="1"/>
</dbReference>
<dbReference type="PANTHER" id="PTHR24351">
    <property type="entry name" value="RIBOSOMAL PROTEIN S6 KINASE"/>
    <property type="match status" value="1"/>
</dbReference>
<evidence type="ECO:0008006" key="13">
    <source>
        <dbReference type="Google" id="ProtNLM"/>
    </source>
</evidence>
<evidence type="ECO:0000256" key="1">
    <source>
        <dbReference type="ARBA" id="ARBA00022527"/>
    </source>
</evidence>
<dbReference type="InterPro" id="IPR008271">
    <property type="entry name" value="Ser/Thr_kinase_AS"/>
</dbReference>
<protein>
    <recommendedName>
        <fullName evidence="13">Protein kinase domain-containing protein</fullName>
    </recommendedName>
</protein>
<dbReference type="SMART" id="SM00133">
    <property type="entry name" value="S_TK_X"/>
    <property type="match status" value="1"/>
</dbReference>
<evidence type="ECO:0000313" key="12">
    <source>
        <dbReference type="Proteomes" id="UP000282087"/>
    </source>
</evidence>
<keyword evidence="3" id="KW-0808">Transferase</keyword>
<dbReference type="SUPFAM" id="SSF56112">
    <property type="entry name" value="Protein kinase-like (PK-like)"/>
    <property type="match status" value="1"/>
</dbReference>
<dbReference type="GO" id="GO:0005524">
    <property type="term" value="F:ATP binding"/>
    <property type="evidence" value="ECO:0007669"/>
    <property type="project" value="UniProtKB-UniRule"/>
</dbReference>
<comment type="similarity">
    <text evidence="8">Belongs to the protein kinase superfamily.</text>
</comment>
<feature type="domain" description="Protein kinase" evidence="9">
    <location>
        <begin position="52"/>
        <end position="360"/>
    </location>
</feature>
<dbReference type="Gene3D" id="1.10.510.10">
    <property type="entry name" value="Transferase(Phosphotransferase) domain 1"/>
    <property type="match status" value="1"/>
</dbReference>
<evidence type="ECO:0000256" key="2">
    <source>
        <dbReference type="ARBA" id="ARBA00022553"/>
    </source>
</evidence>
<sequence>MADNLRVVVVVEHVAIEYGMDSIEEGFEHEKTVEKDLGEEDAVCRDPTRYVFDIISIIGSGSYATVLLCRLRACPRRLFAVKVVYKSKLGSINGIDGDGNTMREAKRLLTEKRVLCSVSHPFITRMFCSFETPTALNFVLEYCPGGDMYFLHGEIREQPPFKGSCLFYATSIVLALRYLHERGILYGDLKPENILLDEAGFERLADFGFAREQMHRPDQCCTSFCGLANYNAPEVVRGTGSGLAADLWRFGCVAYELLTGYPPSTLGVIVPCSSVRSTRRSQAFHIISHPNFATFCLRLGSGPNGMQDILDHSFFTNINWHRLETKRVTPPIVPKLASKLDTSNFECQFTSQQVMGHLVYEERWPASIVSDEEDNQVYSEDFDWCADVSHLL</sequence>
<dbReference type="InterPro" id="IPR000961">
    <property type="entry name" value="AGC-kinase_C"/>
</dbReference>
<dbReference type="STRING" id="542832.A0A3M6VEY0"/>
<keyword evidence="6 7" id="KW-0067">ATP-binding</keyword>
<dbReference type="GO" id="GO:0004674">
    <property type="term" value="F:protein serine/threonine kinase activity"/>
    <property type="evidence" value="ECO:0007669"/>
    <property type="project" value="UniProtKB-KW"/>
</dbReference>